<dbReference type="InterPro" id="IPR050483">
    <property type="entry name" value="CoA-transferase_III_domain"/>
</dbReference>
<proteinExistence type="predicted"/>
<dbReference type="InterPro" id="IPR023606">
    <property type="entry name" value="CoA-Trfase_III_dom_1_sf"/>
</dbReference>
<evidence type="ECO:0000256" key="1">
    <source>
        <dbReference type="ARBA" id="ARBA00022679"/>
    </source>
</evidence>
<dbReference type="AlphaFoldDB" id="A0A0X8NUR8"/>
<dbReference type="PANTHER" id="PTHR48207">
    <property type="entry name" value="SUCCINATE--HYDROXYMETHYLGLUTARATE COA-TRANSFERASE"/>
    <property type="match status" value="1"/>
</dbReference>
<reference evidence="3" key="1">
    <citation type="submission" date="2015-12" db="EMBL/GenBank/DDBJ databases">
        <title>FDA dAtabase for Regulatory Grade micrObial Sequences (FDA-ARGOS): Supporting development and validation of Infectious Disease Dx tests.</title>
        <authorList>
            <person name="Case J."/>
            <person name="Tallon L."/>
            <person name="Sadzewicz L."/>
            <person name="Sengamalay N."/>
            <person name="Ott S."/>
            <person name="Godinez A."/>
            <person name="Nagaraj S."/>
            <person name="Nadendla S."/>
            <person name="Sichtig H."/>
        </authorList>
    </citation>
    <scope>NUCLEOTIDE SEQUENCE [LARGE SCALE GENOMIC DNA]</scope>
    <source>
        <strain evidence="3">FDAARGOS_147</strain>
    </source>
</reference>
<accession>A0A0X8NUR8</accession>
<sequence>MQPLLSNLKVLDLSRVLAGPWASQILADLGADVIKVERPGQGDDTRSWGPPFLKDEQGRDTADGAYFVATNRGKRSITLDLQTAEGQALVKQLCRDADVVLENYKVGTLARLGLDYASLSAINPRLVYCSVTGFGQTGPRAAEPAYDFLIQAMGGLMSVTGERDDKPGGGPQKVGVPIVDLTTGVYAALGIVAALLRRAQTGQGEYIDVAMLDVQVGLLANQAMNFLLGGRVPRRTGTAHPNIQPQRTFACADGDIVIVVGNDAQFATLCEALGQPDLARDARYVSNSQRVKNLDTLDPLLDAIFITEPRAHWLDLLKRAGVPAGSINTVPEVFEDPQVLHRGMLRRLPHPTAGEVPQVMNPLRFGQSTLRVERAPALLGQHTDEVLAELGLSAAQIQDFRDRKII</sequence>
<protein>
    <submittedName>
        <fullName evidence="2">CoA transferase</fullName>
    </submittedName>
</protein>
<dbReference type="Pfam" id="PF02515">
    <property type="entry name" value="CoA_transf_3"/>
    <property type="match status" value="1"/>
</dbReference>
<dbReference type="EMBL" id="CP014060">
    <property type="protein sequence ID" value="AMG34734.1"/>
    <property type="molecule type" value="Genomic_DNA"/>
</dbReference>
<dbReference type="Gene3D" id="3.30.1540.10">
    <property type="entry name" value="formyl-coa transferase, domain 3"/>
    <property type="match status" value="1"/>
</dbReference>
<dbReference type="Gene3D" id="3.40.50.10540">
    <property type="entry name" value="Crotonobetainyl-coa:carnitine coa-transferase, domain 1"/>
    <property type="match status" value="1"/>
</dbReference>
<evidence type="ECO:0000313" key="2">
    <source>
        <dbReference type="EMBL" id="AMG34734.1"/>
    </source>
</evidence>
<gene>
    <name evidence="2" type="ORF">AL504_00845</name>
</gene>
<dbReference type="InterPro" id="IPR003673">
    <property type="entry name" value="CoA-Trfase_fam_III"/>
</dbReference>
<keyword evidence="1 2" id="KW-0808">Transferase</keyword>
<organism evidence="2 3">
    <name type="scientific">Alcaligenes xylosoxydans xylosoxydans</name>
    <name type="common">Achromobacter xylosoxidans</name>
    <dbReference type="NCBI Taxonomy" id="85698"/>
    <lineage>
        <taxon>Bacteria</taxon>
        <taxon>Pseudomonadati</taxon>
        <taxon>Pseudomonadota</taxon>
        <taxon>Betaproteobacteria</taxon>
        <taxon>Burkholderiales</taxon>
        <taxon>Alcaligenaceae</taxon>
        <taxon>Achromobacter</taxon>
    </lineage>
</organism>
<dbReference type="GO" id="GO:0008410">
    <property type="term" value="F:CoA-transferase activity"/>
    <property type="evidence" value="ECO:0007669"/>
    <property type="project" value="TreeGrafter"/>
</dbReference>
<dbReference type="SUPFAM" id="SSF89796">
    <property type="entry name" value="CoA-transferase family III (CaiB/BaiF)"/>
    <property type="match status" value="1"/>
</dbReference>
<evidence type="ECO:0000313" key="3">
    <source>
        <dbReference type="Proteomes" id="UP000060602"/>
    </source>
</evidence>
<name>A0A0X8NUR8_ALCXX</name>
<dbReference type="PANTHER" id="PTHR48207:SF3">
    <property type="entry name" value="SUCCINATE--HYDROXYMETHYLGLUTARATE COA-TRANSFERASE"/>
    <property type="match status" value="1"/>
</dbReference>
<dbReference type="InterPro" id="IPR044855">
    <property type="entry name" value="CoA-Trfase_III_dom3_sf"/>
</dbReference>
<dbReference type="RefSeq" id="WP_061070836.1">
    <property type="nucleotide sequence ID" value="NZ_CP014060.2"/>
</dbReference>
<dbReference type="Proteomes" id="UP000060602">
    <property type="component" value="Chromosome"/>
</dbReference>